<dbReference type="OrthoDB" id="413079at2759"/>
<evidence type="ECO:0000256" key="6">
    <source>
        <dbReference type="ARBA" id="ARBA00023136"/>
    </source>
</evidence>
<dbReference type="InterPro" id="IPR020846">
    <property type="entry name" value="MFS_dom"/>
</dbReference>
<dbReference type="InterPro" id="IPR051788">
    <property type="entry name" value="MFS_Transporter"/>
</dbReference>
<dbReference type="VEuPathDB" id="FungiDB:A1O9_01126"/>
<feature type="transmembrane region" description="Helical" evidence="7">
    <location>
        <begin position="111"/>
        <end position="129"/>
    </location>
</feature>
<dbReference type="InterPro" id="IPR011701">
    <property type="entry name" value="MFS"/>
</dbReference>
<dbReference type="GO" id="GO:0022857">
    <property type="term" value="F:transmembrane transporter activity"/>
    <property type="evidence" value="ECO:0007669"/>
    <property type="project" value="InterPro"/>
</dbReference>
<dbReference type="HOGENOM" id="CLU_1304861_0_0_1"/>
<dbReference type="GeneID" id="25276074"/>
<dbReference type="AlphaFoldDB" id="A0A072Q5E1"/>
<dbReference type="RefSeq" id="XP_013265740.1">
    <property type="nucleotide sequence ID" value="XM_013410286.1"/>
</dbReference>
<evidence type="ECO:0000313" key="10">
    <source>
        <dbReference type="Proteomes" id="UP000027920"/>
    </source>
</evidence>
<evidence type="ECO:0000256" key="3">
    <source>
        <dbReference type="ARBA" id="ARBA00022448"/>
    </source>
</evidence>
<evidence type="ECO:0000256" key="1">
    <source>
        <dbReference type="ARBA" id="ARBA00004127"/>
    </source>
</evidence>
<keyword evidence="3" id="KW-0813">Transport</keyword>
<evidence type="ECO:0000256" key="7">
    <source>
        <dbReference type="SAM" id="Phobius"/>
    </source>
</evidence>
<dbReference type="PANTHER" id="PTHR23514:SF3">
    <property type="entry name" value="BYPASS OF STOP CODON PROTEIN 6"/>
    <property type="match status" value="1"/>
</dbReference>
<dbReference type="GO" id="GO:0012505">
    <property type="term" value="C:endomembrane system"/>
    <property type="evidence" value="ECO:0007669"/>
    <property type="project" value="UniProtKB-SubCell"/>
</dbReference>
<comment type="subcellular location">
    <subcellularLocation>
        <location evidence="1">Endomembrane system</location>
        <topology evidence="1">Multi-pass membrane protein</topology>
    </subcellularLocation>
</comment>
<dbReference type="InterPro" id="IPR036259">
    <property type="entry name" value="MFS_trans_sf"/>
</dbReference>
<feature type="transmembrane region" description="Helical" evidence="7">
    <location>
        <begin position="49"/>
        <end position="68"/>
    </location>
</feature>
<dbReference type="GO" id="GO:0016020">
    <property type="term" value="C:membrane"/>
    <property type="evidence" value="ECO:0007669"/>
    <property type="project" value="TreeGrafter"/>
</dbReference>
<feature type="domain" description="Major facilitator superfamily (MFS) profile" evidence="8">
    <location>
        <begin position="46"/>
        <end position="211"/>
    </location>
</feature>
<proteinExistence type="inferred from homology"/>
<keyword evidence="4 7" id="KW-0812">Transmembrane</keyword>
<dbReference type="Gene3D" id="1.20.1250.20">
    <property type="entry name" value="MFS general substrate transporter like domains"/>
    <property type="match status" value="1"/>
</dbReference>
<keyword evidence="6 7" id="KW-0472">Membrane</keyword>
<comment type="similarity">
    <text evidence="2">Belongs to the major facilitator superfamily.</text>
</comment>
<dbReference type="EMBL" id="AMGV01000001">
    <property type="protein sequence ID" value="KEF63150.1"/>
    <property type="molecule type" value="Genomic_DNA"/>
</dbReference>
<dbReference type="Proteomes" id="UP000027920">
    <property type="component" value="Unassembled WGS sequence"/>
</dbReference>
<feature type="transmembrane region" description="Helical" evidence="7">
    <location>
        <begin position="169"/>
        <end position="190"/>
    </location>
</feature>
<evidence type="ECO:0000256" key="5">
    <source>
        <dbReference type="ARBA" id="ARBA00022989"/>
    </source>
</evidence>
<organism evidence="9 10">
    <name type="scientific">Exophiala aquamarina CBS 119918</name>
    <dbReference type="NCBI Taxonomy" id="1182545"/>
    <lineage>
        <taxon>Eukaryota</taxon>
        <taxon>Fungi</taxon>
        <taxon>Dikarya</taxon>
        <taxon>Ascomycota</taxon>
        <taxon>Pezizomycotina</taxon>
        <taxon>Eurotiomycetes</taxon>
        <taxon>Chaetothyriomycetidae</taxon>
        <taxon>Chaetothyriales</taxon>
        <taxon>Herpotrichiellaceae</taxon>
        <taxon>Exophiala</taxon>
    </lineage>
</organism>
<evidence type="ECO:0000256" key="4">
    <source>
        <dbReference type="ARBA" id="ARBA00022692"/>
    </source>
</evidence>
<evidence type="ECO:0000313" key="9">
    <source>
        <dbReference type="EMBL" id="KEF63150.1"/>
    </source>
</evidence>
<sequence>MATASTSTSTSDAVLDRAPEIAETEPLLSTHNPVRDGERRTRVQFRIAAAMYSFLVLGILTSTIGVMIPRLEAEYQLSDIKVSLIFLVNPIGYLTAASLNSKIHLNFGQRGIALIGPIAHLMFTLTASFHPNFHVLLAAFAVAGFGLGLLDGSWCAWAGAMENANTVSGFLHGSYSLGASLGPFLAGTLLSQGHAWYYWYSVLVGHGPGVI</sequence>
<dbReference type="Pfam" id="PF07690">
    <property type="entry name" value="MFS_1"/>
    <property type="match status" value="1"/>
</dbReference>
<name>A0A072Q5E1_9EURO</name>
<dbReference type="PROSITE" id="PS50850">
    <property type="entry name" value="MFS"/>
    <property type="match status" value="1"/>
</dbReference>
<evidence type="ECO:0000259" key="8">
    <source>
        <dbReference type="PROSITE" id="PS50850"/>
    </source>
</evidence>
<protein>
    <recommendedName>
        <fullName evidence="8">Major facilitator superfamily (MFS) profile domain-containing protein</fullName>
    </recommendedName>
</protein>
<reference evidence="9 10" key="1">
    <citation type="submission" date="2013-03" db="EMBL/GenBank/DDBJ databases">
        <title>The Genome Sequence of Exophiala aquamarina CBS 119918.</title>
        <authorList>
            <consortium name="The Broad Institute Genomics Platform"/>
            <person name="Cuomo C."/>
            <person name="de Hoog S."/>
            <person name="Gorbushina A."/>
            <person name="Walker B."/>
            <person name="Young S.K."/>
            <person name="Zeng Q."/>
            <person name="Gargeya S."/>
            <person name="Fitzgerald M."/>
            <person name="Haas B."/>
            <person name="Abouelleil A."/>
            <person name="Allen A.W."/>
            <person name="Alvarado L."/>
            <person name="Arachchi H.M."/>
            <person name="Berlin A.M."/>
            <person name="Chapman S.B."/>
            <person name="Gainer-Dewar J."/>
            <person name="Goldberg J."/>
            <person name="Griggs A."/>
            <person name="Gujja S."/>
            <person name="Hansen M."/>
            <person name="Howarth C."/>
            <person name="Imamovic A."/>
            <person name="Ireland A."/>
            <person name="Larimer J."/>
            <person name="McCowan C."/>
            <person name="Murphy C."/>
            <person name="Pearson M."/>
            <person name="Poon T.W."/>
            <person name="Priest M."/>
            <person name="Roberts A."/>
            <person name="Saif S."/>
            <person name="Shea T."/>
            <person name="Sisk P."/>
            <person name="Sykes S."/>
            <person name="Wortman J."/>
            <person name="Nusbaum C."/>
            <person name="Birren B."/>
        </authorList>
    </citation>
    <scope>NUCLEOTIDE SEQUENCE [LARGE SCALE GENOMIC DNA]</scope>
    <source>
        <strain evidence="9 10">CBS 119918</strain>
    </source>
</reference>
<accession>A0A072Q5E1</accession>
<keyword evidence="5 7" id="KW-1133">Transmembrane helix</keyword>
<gene>
    <name evidence="9" type="ORF">A1O9_01126</name>
</gene>
<keyword evidence="10" id="KW-1185">Reference proteome</keyword>
<comment type="caution">
    <text evidence="9">The sequence shown here is derived from an EMBL/GenBank/DDBJ whole genome shotgun (WGS) entry which is preliminary data.</text>
</comment>
<dbReference type="SUPFAM" id="SSF103473">
    <property type="entry name" value="MFS general substrate transporter"/>
    <property type="match status" value="1"/>
</dbReference>
<dbReference type="PANTHER" id="PTHR23514">
    <property type="entry name" value="BYPASS OF STOP CODON PROTEIN 6"/>
    <property type="match status" value="1"/>
</dbReference>
<feature type="transmembrane region" description="Helical" evidence="7">
    <location>
        <begin position="135"/>
        <end position="157"/>
    </location>
</feature>
<evidence type="ECO:0000256" key="2">
    <source>
        <dbReference type="ARBA" id="ARBA00008335"/>
    </source>
</evidence>
<feature type="transmembrane region" description="Helical" evidence="7">
    <location>
        <begin position="80"/>
        <end position="99"/>
    </location>
</feature>